<gene>
    <name evidence="2" type="primary">LOC125519144</name>
</gene>
<evidence type="ECO:0000256" key="1">
    <source>
        <dbReference type="SAM" id="MobiDB-lite"/>
    </source>
</evidence>
<feature type="compositionally biased region" description="Basic residues" evidence="1">
    <location>
        <begin position="80"/>
        <end position="95"/>
    </location>
</feature>
<evidence type="ECO:0000313" key="3">
    <source>
        <dbReference type="Proteomes" id="UP000015106"/>
    </source>
</evidence>
<evidence type="ECO:0000313" key="2">
    <source>
        <dbReference type="EnsemblPlants" id="TuG1812G0100003079.01.T01"/>
    </source>
</evidence>
<dbReference type="Proteomes" id="UP000015106">
    <property type="component" value="Chromosome 1"/>
</dbReference>
<accession>A0A8R7P7M8</accession>
<feature type="compositionally biased region" description="Low complexity" evidence="1">
    <location>
        <begin position="96"/>
        <end position="105"/>
    </location>
</feature>
<proteinExistence type="predicted"/>
<keyword evidence="3" id="KW-1185">Reference proteome</keyword>
<dbReference type="EnsemblPlants" id="TuG1812G0100003079.01.T01">
    <property type="protein sequence ID" value="TuG1812G0100003079.01.T01"/>
    <property type="gene ID" value="TuG1812G0100003079.01"/>
</dbReference>
<feature type="region of interest" description="Disordered" evidence="1">
    <location>
        <begin position="153"/>
        <end position="185"/>
    </location>
</feature>
<organism evidence="2 3">
    <name type="scientific">Triticum urartu</name>
    <name type="common">Red wild einkorn</name>
    <name type="synonym">Crithodium urartu</name>
    <dbReference type="NCBI Taxonomy" id="4572"/>
    <lineage>
        <taxon>Eukaryota</taxon>
        <taxon>Viridiplantae</taxon>
        <taxon>Streptophyta</taxon>
        <taxon>Embryophyta</taxon>
        <taxon>Tracheophyta</taxon>
        <taxon>Spermatophyta</taxon>
        <taxon>Magnoliopsida</taxon>
        <taxon>Liliopsida</taxon>
        <taxon>Poales</taxon>
        <taxon>Poaceae</taxon>
        <taxon>BOP clade</taxon>
        <taxon>Pooideae</taxon>
        <taxon>Triticodae</taxon>
        <taxon>Triticeae</taxon>
        <taxon>Triticinae</taxon>
        <taxon>Triticum</taxon>
    </lineage>
</organism>
<dbReference type="AlphaFoldDB" id="A0A8R7P7M8"/>
<dbReference type="Gramene" id="TuG1812G0100003079.01.T01">
    <property type="protein sequence ID" value="TuG1812G0100003079.01.T01"/>
    <property type="gene ID" value="TuG1812G0100003079.01"/>
</dbReference>
<feature type="region of interest" description="Disordered" evidence="1">
    <location>
        <begin position="1"/>
        <end position="136"/>
    </location>
</feature>
<reference evidence="2" key="3">
    <citation type="submission" date="2022-06" db="UniProtKB">
        <authorList>
            <consortium name="EnsemblPlants"/>
        </authorList>
    </citation>
    <scope>IDENTIFICATION</scope>
</reference>
<reference evidence="2" key="2">
    <citation type="submission" date="2018-03" db="EMBL/GenBank/DDBJ databases">
        <title>The Triticum urartu genome reveals the dynamic nature of wheat genome evolution.</title>
        <authorList>
            <person name="Ling H."/>
            <person name="Ma B."/>
            <person name="Shi X."/>
            <person name="Liu H."/>
            <person name="Dong L."/>
            <person name="Sun H."/>
            <person name="Cao Y."/>
            <person name="Gao Q."/>
            <person name="Zheng S."/>
            <person name="Li Y."/>
            <person name="Yu Y."/>
            <person name="Du H."/>
            <person name="Qi M."/>
            <person name="Li Y."/>
            <person name="Yu H."/>
            <person name="Cui Y."/>
            <person name="Wang N."/>
            <person name="Chen C."/>
            <person name="Wu H."/>
            <person name="Zhao Y."/>
            <person name="Zhang J."/>
            <person name="Li Y."/>
            <person name="Zhou W."/>
            <person name="Zhang B."/>
            <person name="Hu W."/>
            <person name="Eijk M."/>
            <person name="Tang J."/>
            <person name="Witsenboer H."/>
            <person name="Zhao S."/>
            <person name="Li Z."/>
            <person name="Zhang A."/>
            <person name="Wang D."/>
            <person name="Liang C."/>
        </authorList>
    </citation>
    <scope>NUCLEOTIDE SEQUENCE [LARGE SCALE GENOMIC DNA]</scope>
    <source>
        <strain evidence="2">cv. G1812</strain>
    </source>
</reference>
<sequence>MGVRHRQARVEEVVEEEGAGEGPPARRRRVLRGAGGGRGGGEEAGDGGGGPELRGQARHDVGAHPRRQPGGLPHAAPRPAARRRHPRRGRRRARQLPRLPLQGLQARGGGGGACDPGAHAGHRPEPGEEAGGVRARAQPKQALPFLLLHAEPRRGAGGGVHQQGGVPDAGGAAAEQGRRRLPRQHPVAEELLAPRLTLLHSHQEPPWMILPPIERLISDDHCNNDPPVLSPCMFESVRVFFLSFSVCMLVVRVCCHSLVD</sequence>
<feature type="compositionally biased region" description="Low complexity" evidence="1">
    <location>
        <begin position="69"/>
        <end position="79"/>
    </location>
</feature>
<feature type="compositionally biased region" description="Low complexity" evidence="1">
    <location>
        <begin position="163"/>
        <end position="175"/>
    </location>
</feature>
<protein>
    <submittedName>
        <fullName evidence="2">Uncharacterized protein</fullName>
    </submittedName>
</protein>
<name>A0A8R7P7M8_TRIUA</name>
<reference evidence="3" key="1">
    <citation type="journal article" date="2013" name="Nature">
        <title>Draft genome of the wheat A-genome progenitor Triticum urartu.</title>
        <authorList>
            <person name="Ling H.Q."/>
            <person name="Zhao S."/>
            <person name="Liu D."/>
            <person name="Wang J."/>
            <person name="Sun H."/>
            <person name="Zhang C."/>
            <person name="Fan H."/>
            <person name="Li D."/>
            <person name="Dong L."/>
            <person name="Tao Y."/>
            <person name="Gao C."/>
            <person name="Wu H."/>
            <person name="Li Y."/>
            <person name="Cui Y."/>
            <person name="Guo X."/>
            <person name="Zheng S."/>
            <person name="Wang B."/>
            <person name="Yu K."/>
            <person name="Liang Q."/>
            <person name="Yang W."/>
            <person name="Lou X."/>
            <person name="Chen J."/>
            <person name="Feng M."/>
            <person name="Jian J."/>
            <person name="Zhang X."/>
            <person name="Luo G."/>
            <person name="Jiang Y."/>
            <person name="Liu J."/>
            <person name="Wang Z."/>
            <person name="Sha Y."/>
            <person name="Zhang B."/>
            <person name="Wu H."/>
            <person name="Tang D."/>
            <person name="Shen Q."/>
            <person name="Xue P."/>
            <person name="Zou S."/>
            <person name="Wang X."/>
            <person name="Liu X."/>
            <person name="Wang F."/>
            <person name="Yang Y."/>
            <person name="An X."/>
            <person name="Dong Z."/>
            <person name="Zhang K."/>
            <person name="Zhang X."/>
            <person name="Luo M.C."/>
            <person name="Dvorak J."/>
            <person name="Tong Y."/>
            <person name="Wang J."/>
            <person name="Yang H."/>
            <person name="Li Z."/>
            <person name="Wang D."/>
            <person name="Zhang A."/>
            <person name="Wang J."/>
        </authorList>
    </citation>
    <scope>NUCLEOTIDE SEQUENCE</scope>
    <source>
        <strain evidence="3">cv. G1812</strain>
    </source>
</reference>